<keyword evidence="1" id="KW-0812">Transmembrane</keyword>
<gene>
    <name evidence="2" type="ORF">SAMN04487969_14127</name>
</gene>
<dbReference type="RefSeq" id="WP_046234532.1">
    <property type="nucleotide sequence ID" value="NZ_FONN01000041.1"/>
</dbReference>
<keyword evidence="3" id="KW-1185">Reference proteome</keyword>
<protein>
    <submittedName>
        <fullName evidence="2">Uncharacterized protein</fullName>
    </submittedName>
</protein>
<organism evidence="2 3">
    <name type="scientific">Paenibacillus algorifonticola</name>
    <dbReference type="NCBI Taxonomy" id="684063"/>
    <lineage>
        <taxon>Bacteria</taxon>
        <taxon>Bacillati</taxon>
        <taxon>Bacillota</taxon>
        <taxon>Bacilli</taxon>
        <taxon>Bacillales</taxon>
        <taxon>Paenibacillaceae</taxon>
        <taxon>Paenibacillus</taxon>
    </lineage>
</organism>
<sequence length="226" mass="25573">MESITIVPFNISLEMLIGSTSVLAGYFVLKWRLYVMRNVEGTSINHLMTNIFIAGLFIWKFSPLILDFQLVIHDPMSLIYLNGGTNGLWIVALFGCIVLMIHTWRKKLAFFMFPDLLLTFYLASSTLYGLLYFILLQGGVRSLALGLLGLVMVIVQFKFSNIRMLSFLGLIVTVLWYSVGRTVIAFVDGNNEIAVYGIAAEQLFFLSAACISFLTKIMLERRTEHD</sequence>
<feature type="transmembrane region" description="Helical" evidence="1">
    <location>
        <begin position="193"/>
        <end position="214"/>
    </location>
</feature>
<feature type="transmembrane region" description="Helical" evidence="1">
    <location>
        <begin position="50"/>
        <end position="72"/>
    </location>
</feature>
<dbReference type="AlphaFoldDB" id="A0A1I2IXL1"/>
<name>A0A1I2IXL1_9BACL</name>
<accession>A0A1I2IXL1</accession>
<feature type="transmembrane region" description="Helical" evidence="1">
    <location>
        <begin position="6"/>
        <end position="29"/>
    </location>
</feature>
<feature type="transmembrane region" description="Helical" evidence="1">
    <location>
        <begin position="167"/>
        <end position="187"/>
    </location>
</feature>
<dbReference type="EMBL" id="FONN01000041">
    <property type="protein sequence ID" value="SFF45221.1"/>
    <property type="molecule type" value="Genomic_DNA"/>
</dbReference>
<reference evidence="3" key="1">
    <citation type="submission" date="2016-10" db="EMBL/GenBank/DDBJ databases">
        <authorList>
            <person name="Varghese N."/>
            <person name="Submissions S."/>
        </authorList>
    </citation>
    <scope>NUCLEOTIDE SEQUENCE [LARGE SCALE GENOMIC DNA]</scope>
    <source>
        <strain evidence="3">CGMCC 1.10223</strain>
    </source>
</reference>
<evidence type="ECO:0000256" key="1">
    <source>
        <dbReference type="SAM" id="Phobius"/>
    </source>
</evidence>
<feature type="transmembrane region" description="Helical" evidence="1">
    <location>
        <begin position="78"/>
        <end position="101"/>
    </location>
</feature>
<dbReference type="OrthoDB" id="1796359at2"/>
<proteinExistence type="predicted"/>
<keyword evidence="1" id="KW-1133">Transmembrane helix</keyword>
<evidence type="ECO:0000313" key="3">
    <source>
        <dbReference type="Proteomes" id="UP000183410"/>
    </source>
</evidence>
<keyword evidence="1" id="KW-0472">Membrane</keyword>
<evidence type="ECO:0000313" key="2">
    <source>
        <dbReference type="EMBL" id="SFF45221.1"/>
    </source>
</evidence>
<dbReference type="Proteomes" id="UP000183410">
    <property type="component" value="Unassembled WGS sequence"/>
</dbReference>